<dbReference type="InterPro" id="IPR010799">
    <property type="entry name" value="MlrC_C"/>
</dbReference>
<dbReference type="Proteomes" id="UP000078070">
    <property type="component" value="Chromosome"/>
</dbReference>
<dbReference type="AlphaFoldDB" id="A0A1A9F3Y1"/>
<keyword evidence="1" id="KW-0378">Hydrolase</keyword>
<comment type="cofactor">
    <cofactor evidence="1">
        <name>Zn(2+)</name>
        <dbReference type="ChEBI" id="CHEBI:29105"/>
    </cofactor>
    <text evidence="1">Binds 1 zinc ion per subunit.</text>
</comment>
<dbReference type="GO" id="GO:0008237">
    <property type="term" value="F:metallopeptidase activity"/>
    <property type="evidence" value="ECO:0007669"/>
    <property type="project" value="UniProtKB-KW"/>
</dbReference>
<reference evidence="4 5" key="2">
    <citation type="journal article" date="2018" name="Int. J. Syst. Evol. Microbiol.">
        <title>Marinobacterium aestuarii sp. nov., a benzene-degrading marine bacterium isolated from estuary sediment.</title>
        <authorList>
            <person name="Bae S.S."/>
            <person name="Jung J."/>
            <person name="Chung D."/>
            <person name="Baek K."/>
        </authorList>
    </citation>
    <scope>NUCLEOTIDE SEQUENCE [LARGE SCALE GENOMIC DNA]</scope>
    <source>
        <strain evidence="4 5">ST58-10</strain>
    </source>
</reference>
<sequence>MRVFVASLATETNTFSPVFTDLASFKESFYAPPGEHPATPTLCSAPFIACREKIPALGWELIEGTAAWAEPGGLVNRSTYELLRDEILGQLSAALPVNAVILGLHGAMVADGYDDCEGDLLARVRALVGPTATIAAEFDPHSHLTAKRVEQADILLAFKEFPHTDFVDRARDLVDLAVRHVQGEIKPTAAVFDCRMIEVLPTSLEPMRSFVDRLHQLEQEPAVLSISVIHGFMAGDVPEMGTRLLVITDNDQARADSLAQSLGMELFSFRGKTRPPYIAPELAIAEAQASSRQPVVIADVWDNPGGGVAGDSTLVLQKMLDMGVTDAAVGTIWDPMAVRFCVAAGEGAKIRLRFGGKAGDNAGAPMDAWVEIRRVVRDAVQSFGDSVVPLGDSVCIRLADTAIDVVLNSNRSQAFAPDLFSNLGIDPAAKPILLIKSTNHFYDAFAAISQHIIYCDAGGPYPSNPVTSNYRKMTRPIWPIVENPHALTDDTLETR</sequence>
<gene>
    <name evidence="4" type="ORF">A8C75_20130</name>
</gene>
<evidence type="ECO:0000313" key="4">
    <source>
        <dbReference type="EMBL" id="ANG64551.1"/>
    </source>
</evidence>
<keyword evidence="1" id="KW-0645">Protease</keyword>
<dbReference type="OrthoDB" id="5288421at2"/>
<dbReference type="Pfam" id="PF07364">
    <property type="entry name" value="DUF1485"/>
    <property type="match status" value="1"/>
</dbReference>
<dbReference type="GO" id="GO:0006508">
    <property type="term" value="P:proteolysis"/>
    <property type="evidence" value="ECO:0007669"/>
    <property type="project" value="UniProtKB-KW"/>
</dbReference>
<keyword evidence="1" id="KW-0479">Metal-binding</keyword>
<dbReference type="Pfam" id="PF07171">
    <property type="entry name" value="MlrC_C"/>
    <property type="match status" value="1"/>
</dbReference>
<keyword evidence="5" id="KW-1185">Reference proteome</keyword>
<reference evidence="5" key="1">
    <citation type="submission" date="2016-05" db="EMBL/GenBank/DDBJ databases">
        <authorList>
            <person name="Baek K."/>
            <person name="Yang S.-J."/>
        </authorList>
    </citation>
    <scope>NUCLEOTIDE SEQUENCE [LARGE SCALE GENOMIC DNA]</scope>
    <source>
        <strain evidence="5">ST58-10</strain>
    </source>
</reference>
<accession>A0A1A9F3Y1</accession>
<comment type="function">
    <text evidence="1">Involved in peptidolytic degradation of cyclic heptapeptide hepatotoxin microcystin (MC).</text>
</comment>
<evidence type="ECO:0000259" key="3">
    <source>
        <dbReference type="Pfam" id="PF07364"/>
    </source>
</evidence>
<comment type="similarity">
    <text evidence="1">Belongs to the peptidase M81 family.</text>
</comment>
<dbReference type="KEGG" id="mars:A8C75_20130"/>
<feature type="domain" description="Microcystin LR degradation protein MlrC C-terminal" evidence="2">
    <location>
        <begin position="297"/>
        <end position="472"/>
    </location>
</feature>
<dbReference type="InterPro" id="IPR009197">
    <property type="entry name" value="MlrC"/>
</dbReference>
<evidence type="ECO:0000256" key="1">
    <source>
        <dbReference type="PIRNR" id="PIRNR012702"/>
    </source>
</evidence>
<keyword evidence="1" id="KW-0482">Metalloprotease</keyword>
<evidence type="ECO:0000313" key="5">
    <source>
        <dbReference type="Proteomes" id="UP000078070"/>
    </source>
</evidence>
<name>A0A1A9F3Y1_9GAMM</name>
<evidence type="ECO:0000259" key="2">
    <source>
        <dbReference type="Pfam" id="PF07171"/>
    </source>
</evidence>
<dbReference type="STRING" id="1821621.A8C75_20130"/>
<dbReference type="GO" id="GO:0046872">
    <property type="term" value="F:metal ion binding"/>
    <property type="evidence" value="ECO:0007669"/>
    <property type="project" value="UniProtKB-KW"/>
</dbReference>
<dbReference type="RefSeq" id="WP_067386152.1">
    <property type="nucleotide sequence ID" value="NZ_CP015839.1"/>
</dbReference>
<protein>
    <recommendedName>
        <fullName evidence="1">Microcystinase C</fullName>
        <shortName evidence="1">MlrC</shortName>
    </recommendedName>
</protein>
<proteinExistence type="inferred from homology"/>
<dbReference type="InterPro" id="IPR015995">
    <property type="entry name" value="MlrC_N"/>
</dbReference>
<dbReference type="PIRSF" id="PIRSF012702">
    <property type="entry name" value="UCP012702"/>
    <property type="match status" value="1"/>
</dbReference>
<feature type="domain" description="Microcystin LR degradation protein MlrC N-terminal" evidence="3">
    <location>
        <begin position="2"/>
        <end position="287"/>
    </location>
</feature>
<dbReference type="EMBL" id="CP015839">
    <property type="protein sequence ID" value="ANG64551.1"/>
    <property type="molecule type" value="Genomic_DNA"/>
</dbReference>
<organism evidence="4 5">
    <name type="scientific">Marinobacterium aestuarii</name>
    <dbReference type="NCBI Taxonomy" id="1821621"/>
    <lineage>
        <taxon>Bacteria</taxon>
        <taxon>Pseudomonadati</taxon>
        <taxon>Pseudomonadota</taxon>
        <taxon>Gammaproteobacteria</taxon>
        <taxon>Oceanospirillales</taxon>
        <taxon>Oceanospirillaceae</taxon>
        <taxon>Marinobacterium</taxon>
    </lineage>
</organism>